<gene>
    <name evidence="1" type="ORF">ACFPK8_00670</name>
</gene>
<accession>A0ABW0FAT0</accession>
<dbReference type="EMBL" id="JBHSLN010000003">
    <property type="protein sequence ID" value="MFC5296019.1"/>
    <property type="molecule type" value="Genomic_DNA"/>
</dbReference>
<sequence>MVFVVSGGRTEAQELLDAFFHDRGWARRERGEGRIDYECGSRRRTILLGALAGEGFFLTAPVELREREPGTEVRYRWGEGAGAALGGSLGRRRAARAHQQTADALEAHLEHLGLLVQVRRA</sequence>
<organism evidence="1 2">
    <name type="scientific">Brachybacterium tyrofermentans</name>
    <dbReference type="NCBI Taxonomy" id="47848"/>
    <lineage>
        <taxon>Bacteria</taxon>
        <taxon>Bacillati</taxon>
        <taxon>Actinomycetota</taxon>
        <taxon>Actinomycetes</taxon>
        <taxon>Micrococcales</taxon>
        <taxon>Dermabacteraceae</taxon>
        <taxon>Brachybacterium</taxon>
    </lineage>
</organism>
<dbReference type="GeneID" id="303298247"/>
<evidence type="ECO:0000313" key="2">
    <source>
        <dbReference type="Proteomes" id="UP001595937"/>
    </source>
</evidence>
<name>A0ABW0FAT0_9MICO</name>
<dbReference type="RefSeq" id="WP_193118480.1">
    <property type="nucleotide sequence ID" value="NZ_BAAAIR010000045.1"/>
</dbReference>
<comment type="caution">
    <text evidence="1">The sequence shown here is derived from an EMBL/GenBank/DDBJ whole genome shotgun (WGS) entry which is preliminary data.</text>
</comment>
<protein>
    <submittedName>
        <fullName evidence="1">Uncharacterized protein</fullName>
    </submittedName>
</protein>
<keyword evidence="2" id="KW-1185">Reference proteome</keyword>
<proteinExistence type="predicted"/>
<evidence type="ECO:0000313" key="1">
    <source>
        <dbReference type="EMBL" id="MFC5296019.1"/>
    </source>
</evidence>
<reference evidence="2" key="1">
    <citation type="journal article" date="2019" name="Int. J. Syst. Evol. Microbiol.">
        <title>The Global Catalogue of Microorganisms (GCM) 10K type strain sequencing project: providing services to taxonomists for standard genome sequencing and annotation.</title>
        <authorList>
            <consortium name="The Broad Institute Genomics Platform"/>
            <consortium name="The Broad Institute Genome Sequencing Center for Infectious Disease"/>
            <person name="Wu L."/>
            <person name="Ma J."/>
        </authorList>
    </citation>
    <scope>NUCLEOTIDE SEQUENCE [LARGE SCALE GENOMIC DNA]</scope>
    <source>
        <strain evidence="2">CGMCC 1.16455</strain>
    </source>
</reference>
<dbReference type="Proteomes" id="UP001595937">
    <property type="component" value="Unassembled WGS sequence"/>
</dbReference>